<sequence length="139" mass="14858">MEEASIIDSKDEKSVKSTFQNGLSYKLSGSFSNPVLQMSNKRGDGGTLFRKFDFYINGKKGTGVYITRKISQVSQQRISVPVESKISVSMSPLTVSFSSAACQASEITGGKGSSLGKLTQLSKSMHTFTVPSGIVVTTS</sequence>
<evidence type="ECO:0000313" key="1">
    <source>
        <dbReference type="EMBL" id="KFM70974.1"/>
    </source>
</evidence>
<dbReference type="GO" id="GO:0005524">
    <property type="term" value="F:ATP binding"/>
    <property type="evidence" value="ECO:0007669"/>
    <property type="project" value="InterPro"/>
</dbReference>
<dbReference type="InterPro" id="IPR013815">
    <property type="entry name" value="ATP_grasp_subdomain_1"/>
</dbReference>
<dbReference type="AlphaFoldDB" id="A0A087U0T5"/>
<dbReference type="OrthoDB" id="6515146at2759"/>
<accession>A0A087U0T5</accession>
<feature type="non-terminal residue" evidence="1">
    <location>
        <position position="139"/>
    </location>
</feature>
<keyword evidence="2" id="KW-1185">Reference proteome</keyword>
<gene>
    <name evidence="1" type="ORF">X975_09019</name>
</gene>
<dbReference type="Gene3D" id="3.30.1490.20">
    <property type="entry name" value="ATP-grasp fold, A domain"/>
    <property type="match status" value="1"/>
</dbReference>
<evidence type="ECO:0000313" key="2">
    <source>
        <dbReference type="Proteomes" id="UP000054359"/>
    </source>
</evidence>
<reference evidence="1 2" key="1">
    <citation type="submission" date="2013-11" db="EMBL/GenBank/DDBJ databases">
        <title>Genome sequencing of Stegodyphus mimosarum.</title>
        <authorList>
            <person name="Bechsgaard J."/>
        </authorList>
    </citation>
    <scope>NUCLEOTIDE SEQUENCE [LARGE SCALE GENOMIC DNA]</scope>
</reference>
<dbReference type="Proteomes" id="UP000054359">
    <property type="component" value="Unassembled WGS sequence"/>
</dbReference>
<name>A0A087U0T5_STEMI</name>
<dbReference type="EMBL" id="KK117620">
    <property type="protein sequence ID" value="KFM70974.1"/>
    <property type="molecule type" value="Genomic_DNA"/>
</dbReference>
<protein>
    <submittedName>
        <fullName evidence="1">Uncharacterized protein</fullName>
    </submittedName>
</protein>
<proteinExistence type="predicted"/>
<organism evidence="1 2">
    <name type="scientific">Stegodyphus mimosarum</name>
    <name type="common">African social velvet spider</name>
    <dbReference type="NCBI Taxonomy" id="407821"/>
    <lineage>
        <taxon>Eukaryota</taxon>
        <taxon>Metazoa</taxon>
        <taxon>Ecdysozoa</taxon>
        <taxon>Arthropoda</taxon>
        <taxon>Chelicerata</taxon>
        <taxon>Arachnida</taxon>
        <taxon>Araneae</taxon>
        <taxon>Araneomorphae</taxon>
        <taxon>Entelegynae</taxon>
        <taxon>Eresoidea</taxon>
        <taxon>Eresidae</taxon>
        <taxon>Stegodyphus</taxon>
    </lineage>
</organism>